<dbReference type="EMBL" id="CP051775">
    <property type="protein sequence ID" value="QJE74560.1"/>
    <property type="molecule type" value="Genomic_DNA"/>
</dbReference>
<sequence length="89" mass="9120">MAFLPKDLSVLAYANGFTLWHYTTPDTAAQVRVAGYMNAASHMLRLGDMVLANTGTAGTQAAGIFLVSGNSGGTVNLSDLTPVGAADSD</sequence>
<reference evidence="1" key="1">
    <citation type="submission" date="2020-04" db="EMBL/GenBank/DDBJ databases">
        <title>A desert anoxygenic phototrophic bacterium fixes CO2 using RubisCO under aerobic conditions.</title>
        <authorList>
            <person name="Tang K."/>
        </authorList>
    </citation>
    <scope>NUCLEOTIDE SEQUENCE [LARGE SCALE GENOMIC DNA]</scope>
    <source>
        <strain evidence="1">MIMtkB3</strain>
    </source>
</reference>
<proteinExistence type="predicted"/>
<evidence type="ECO:0000313" key="1">
    <source>
        <dbReference type="EMBL" id="QJE74560.1"/>
    </source>
</evidence>
<dbReference type="Proteomes" id="UP000501891">
    <property type="component" value="Chromosome"/>
</dbReference>
<keyword evidence="2" id="KW-1185">Reference proteome</keyword>
<name>A0A858RAQ1_9PROT</name>
<dbReference type="KEGG" id="acru:HHL28_17150"/>
<gene>
    <name evidence="1" type="ORF">HHL28_17150</name>
</gene>
<accession>A0A858RAQ1</accession>
<organism evidence="1 2">
    <name type="scientific">Aerophototrophica crusticola</name>
    <dbReference type="NCBI Taxonomy" id="1709002"/>
    <lineage>
        <taxon>Bacteria</taxon>
        <taxon>Pseudomonadati</taxon>
        <taxon>Pseudomonadota</taxon>
        <taxon>Alphaproteobacteria</taxon>
        <taxon>Rhodospirillales</taxon>
        <taxon>Rhodospirillaceae</taxon>
        <taxon>Aerophototrophica</taxon>
    </lineage>
</organism>
<protein>
    <submittedName>
        <fullName evidence="1">Uncharacterized protein</fullName>
    </submittedName>
</protein>
<dbReference type="AlphaFoldDB" id="A0A858RAQ1"/>
<evidence type="ECO:0000313" key="2">
    <source>
        <dbReference type="Proteomes" id="UP000501891"/>
    </source>
</evidence>